<name>A0A2Z4IM71_9BACT</name>
<dbReference type="EMBL" id="CP030041">
    <property type="protein sequence ID" value="AWW31807.1"/>
    <property type="molecule type" value="Genomic_DNA"/>
</dbReference>
<evidence type="ECO:0000256" key="1">
    <source>
        <dbReference type="SAM" id="SignalP"/>
    </source>
</evidence>
<gene>
    <name evidence="2" type="ORF">DN752_17650</name>
</gene>
<dbReference type="RefSeq" id="WP_112785180.1">
    <property type="nucleotide sequence ID" value="NZ_CP030041.1"/>
</dbReference>
<evidence type="ECO:0000313" key="2">
    <source>
        <dbReference type="EMBL" id="AWW31807.1"/>
    </source>
</evidence>
<feature type="chain" id="PRO_5016377375" description="DUF2490 domain-containing protein" evidence="1">
    <location>
        <begin position="27"/>
        <end position="246"/>
    </location>
</feature>
<organism evidence="2 3">
    <name type="scientific">Echinicola strongylocentroti</name>
    <dbReference type="NCBI Taxonomy" id="1795355"/>
    <lineage>
        <taxon>Bacteria</taxon>
        <taxon>Pseudomonadati</taxon>
        <taxon>Bacteroidota</taxon>
        <taxon>Cytophagia</taxon>
        <taxon>Cytophagales</taxon>
        <taxon>Cyclobacteriaceae</taxon>
        <taxon>Echinicola</taxon>
    </lineage>
</organism>
<keyword evidence="1" id="KW-0732">Signal</keyword>
<keyword evidence="3" id="KW-1185">Reference proteome</keyword>
<protein>
    <recommendedName>
        <fullName evidence="4">DUF2490 domain-containing protein</fullName>
    </recommendedName>
</protein>
<evidence type="ECO:0008006" key="4">
    <source>
        <dbReference type="Google" id="ProtNLM"/>
    </source>
</evidence>
<dbReference type="Pfam" id="PF10677">
    <property type="entry name" value="DUF2490"/>
    <property type="match status" value="1"/>
</dbReference>
<dbReference type="InterPro" id="IPR019619">
    <property type="entry name" value="DUF2490"/>
</dbReference>
<evidence type="ECO:0000313" key="3">
    <source>
        <dbReference type="Proteomes" id="UP000248688"/>
    </source>
</evidence>
<proteinExistence type="predicted"/>
<dbReference type="Proteomes" id="UP000248688">
    <property type="component" value="Chromosome"/>
</dbReference>
<sequence length="246" mass="29094">MLTHLKRTTTLLILSLLLLSPIKSFAQEKTVFRDNQQWIQYASDVNLSNKWTIKADASMRYRDDFNNKSQYMARSSVHYRIKNQLTFFGGLAYSGYYENNKDLFREIRPFQGIGFNHQVHHLPSNHRFMIEERFIKSRKKAPTAFKRYHSRLRYRFMVSLPLWARSGNAAKKLILRLSNEIFLTPNKTITQHLFNSNRFLVGPEYQFTSGLKASLTYTYQFSATAVRDTFHQSNIYRLKIKQNISL</sequence>
<feature type="signal peptide" evidence="1">
    <location>
        <begin position="1"/>
        <end position="26"/>
    </location>
</feature>
<dbReference type="OrthoDB" id="1118734at2"/>
<dbReference type="KEGG" id="est:DN752_17650"/>
<reference evidence="2 3" key="1">
    <citation type="submission" date="2018-06" db="EMBL/GenBank/DDBJ databases">
        <title>Echinicola strongylocentroti sp. nov., isolated from a sea urchin Strongylocentrotus intermedius.</title>
        <authorList>
            <person name="Bae S.S."/>
        </authorList>
    </citation>
    <scope>NUCLEOTIDE SEQUENCE [LARGE SCALE GENOMIC DNA]</scope>
    <source>
        <strain evidence="2 3">MEBiC08714</strain>
    </source>
</reference>
<dbReference type="AlphaFoldDB" id="A0A2Z4IM71"/>
<accession>A0A2Z4IM71</accession>